<keyword evidence="2" id="KW-1185">Reference proteome</keyword>
<gene>
    <name evidence="1" type="ORF">Ae201684_008356</name>
</gene>
<accession>A0A6G0X586</accession>
<sequence length="182" mass="20465">MVACCFHRCLETARPGKPQCEKHKKKRMCTVAGCVNQANKHRLCVSHGARKGVCKVAGCNNENLRVDGKCFTHSKSPNAAAASATMTRVTTAAQRKLQRTTTQQKYSPPLDPLEPPCSAFEWSNFLDELAEIHAAMDMPWHELELFDDHNDEEFDSWFEDESYISSGNESDDLLQINSWCAL</sequence>
<dbReference type="EMBL" id="VJMJ01000101">
    <property type="protein sequence ID" value="KAF0735145.1"/>
    <property type="molecule type" value="Genomic_DNA"/>
</dbReference>
<protein>
    <submittedName>
        <fullName evidence="1">Uncharacterized protein</fullName>
    </submittedName>
</protein>
<dbReference type="Proteomes" id="UP000481153">
    <property type="component" value="Unassembled WGS sequence"/>
</dbReference>
<proteinExistence type="predicted"/>
<comment type="caution">
    <text evidence="1">The sequence shown here is derived from an EMBL/GenBank/DDBJ whole genome shotgun (WGS) entry which is preliminary data.</text>
</comment>
<reference evidence="1 2" key="1">
    <citation type="submission" date="2019-07" db="EMBL/GenBank/DDBJ databases">
        <title>Genomics analysis of Aphanomyces spp. identifies a new class of oomycete effector associated with host adaptation.</title>
        <authorList>
            <person name="Gaulin E."/>
        </authorList>
    </citation>
    <scope>NUCLEOTIDE SEQUENCE [LARGE SCALE GENOMIC DNA]</scope>
    <source>
        <strain evidence="1 2">ATCC 201684</strain>
    </source>
</reference>
<organism evidence="1 2">
    <name type="scientific">Aphanomyces euteiches</name>
    <dbReference type="NCBI Taxonomy" id="100861"/>
    <lineage>
        <taxon>Eukaryota</taxon>
        <taxon>Sar</taxon>
        <taxon>Stramenopiles</taxon>
        <taxon>Oomycota</taxon>
        <taxon>Saprolegniomycetes</taxon>
        <taxon>Saprolegniales</taxon>
        <taxon>Verrucalvaceae</taxon>
        <taxon>Aphanomyces</taxon>
    </lineage>
</organism>
<dbReference type="AlphaFoldDB" id="A0A6G0X586"/>
<evidence type="ECO:0000313" key="2">
    <source>
        <dbReference type="Proteomes" id="UP000481153"/>
    </source>
</evidence>
<evidence type="ECO:0000313" key="1">
    <source>
        <dbReference type="EMBL" id="KAF0735145.1"/>
    </source>
</evidence>
<name>A0A6G0X586_9STRA</name>
<dbReference type="VEuPathDB" id="FungiDB:AeMF1_010331"/>